<feature type="binding site" evidence="5">
    <location>
        <begin position="191"/>
        <end position="196"/>
    </location>
    <ligand>
        <name>NAD(+)</name>
        <dbReference type="ChEBI" id="CHEBI:57540"/>
    </ligand>
</feature>
<gene>
    <name evidence="8" type="ORF">A2827_00200</name>
</gene>
<dbReference type="Proteomes" id="UP000177932">
    <property type="component" value="Unassembled WGS sequence"/>
</dbReference>
<proteinExistence type="inferred from homology"/>
<reference evidence="8 9" key="1">
    <citation type="journal article" date="2016" name="Nat. Commun.">
        <title>Thousands of microbial genomes shed light on interconnected biogeochemical processes in an aquifer system.</title>
        <authorList>
            <person name="Anantharaman K."/>
            <person name="Brown C.T."/>
            <person name="Hug L.A."/>
            <person name="Sharon I."/>
            <person name="Castelle C.J."/>
            <person name="Probst A.J."/>
            <person name="Thomas B.C."/>
            <person name="Singh A."/>
            <person name="Wilkins M.J."/>
            <person name="Karaoz U."/>
            <person name="Brodie E.L."/>
            <person name="Williams K.H."/>
            <person name="Hubbard S.S."/>
            <person name="Banfield J.F."/>
        </authorList>
    </citation>
    <scope>NUCLEOTIDE SEQUENCE [LARGE SCALE GENOMIC DNA]</scope>
</reference>
<dbReference type="GO" id="GO:0006520">
    <property type="term" value="P:amino acid metabolic process"/>
    <property type="evidence" value="ECO:0007669"/>
    <property type="project" value="InterPro"/>
</dbReference>
<organism evidence="8 9">
    <name type="scientific">Candidatus Spechtbacteria bacterium RIFCSPHIGHO2_01_FULL_43_30</name>
    <dbReference type="NCBI Taxonomy" id="1802158"/>
    <lineage>
        <taxon>Bacteria</taxon>
        <taxon>Candidatus Spechtiibacteriota</taxon>
    </lineage>
</organism>
<dbReference type="CDD" id="cd01075">
    <property type="entry name" value="NAD_bind_Leu_Phe_Val_DH"/>
    <property type="match status" value="1"/>
</dbReference>
<feature type="active site" description="Proton donor/acceptor" evidence="4">
    <location>
        <position position="86"/>
    </location>
</feature>
<name>A0A1G2H651_9BACT</name>
<evidence type="ECO:0000313" key="9">
    <source>
        <dbReference type="Proteomes" id="UP000177932"/>
    </source>
</evidence>
<dbReference type="EMBL" id="MHOD01000024">
    <property type="protein sequence ID" value="OGZ57701.1"/>
    <property type="molecule type" value="Genomic_DNA"/>
</dbReference>
<evidence type="ECO:0000256" key="1">
    <source>
        <dbReference type="ARBA" id="ARBA00006382"/>
    </source>
</evidence>
<dbReference type="GO" id="GO:0000166">
    <property type="term" value="F:nucleotide binding"/>
    <property type="evidence" value="ECO:0007669"/>
    <property type="project" value="UniProtKB-KW"/>
</dbReference>
<dbReference type="PANTHER" id="PTHR42722">
    <property type="entry name" value="LEUCINE DEHYDROGENASE"/>
    <property type="match status" value="1"/>
</dbReference>
<dbReference type="InterPro" id="IPR036291">
    <property type="entry name" value="NAD(P)-bd_dom_sf"/>
</dbReference>
<sequence length="372" mass="40902">MPNFQQMEQYGVQRIHHIYDKDTSLKMIIVIHDRTLGPALGGIRFYDYLSEEDALEDAMRLARGMTFKNAIIHKLSSGRLSYGGGKSVIMGNPNKDKTKALLLAAAEAINELDGEYIGGEDMGTYDSDMEVMLERTKHVAGIQETHSRGGKRGGGDPSPITAIGVFEGIRSCLTYVYGTDWMKQRKFAIQGLGKVGFSLLEYLAVRSMPSNIIVTDKDTARIAKAKSEYPEINVLDPDHSDEIFDQQCDVFAPCAIGGIINDGTIKRLKCKIVAGAANNQLQEPRHGEMLKELGILYAPDYVINAGGAINVSVELQPGGYDHDRADAFTRRIGPLLTQIFRAATAKNTTPEKVAGEMAEMVLKSRRDLNNVD</sequence>
<dbReference type="InterPro" id="IPR033524">
    <property type="entry name" value="Glu/Leu/Phe/Val_DH_AS"/>
</dbReference>
<dbReference type="PIRSF" id="PIRSF000188">
    <property type="entry name" value="Phe_leu_dh"/>
    <property type="match status" value="1"/>
</dbReference>
<evidence type="ECO:0000256" key="3">
    <source>
        <dbReference type="ARBA" id="ARBA00023027"/>
    </source>
</evidence>
<dbReference type="GO" id="GO:0016639">
    <property type="term" value="F:oxidoreductase activity, acting on the CH-NH2 group of donors, NAD or NADP as acceptor"/>
    <property type="evidence" value="ECO:0007669"/>
    <property type="project" value="InterPro"/>
</dbReference>
<dbReference type="STRING" id="1802158.A2827_00200"/>
<dbReference type="Pfam" id="PF02812">
    <property type="entry name" value="ELFV_dehydrog_N"/>
    <property type="match status" value="1"/>
</dbReference>
<evidence type="ECO:0000256" key="2">
    <source>
        <dbReference type="ARBA" id="ARBA00023002"/>
    </source>
</evidence>
<dbReference type="PROSITE" id="PS00074">
    <property type="entry name" value="GLFV_DEHYDROGENASE"/>
    <property type="match status" value="1"/>
</dbReference>
<dbReference type="SMART" id="SM00839">
    <property type="entry name" value="ELFV_dehydrog"/>
    <property type="match status" value="1"/>
</dbReference>
<dbReference type="InterPro" id="IPR046346">
    <property type="entry name" value="Aminoacid_DH-like_N_sf"/>
</dbReference>
<accession>A0A1G2H651</accession>
<dbReference type="SUPFAM" id="SSF53223">
    <property type="entry name" value="Aminoacid dehydrogenase-like, N-terminal domain"/>
    <property type="match status" value="1"/>
</dbReference>
<dbReference type="InterPro" id="IPR016211">
    <property type="entry name" value="Glu/Phe/Leu/Val/Trp_DH_bac/arc"/>
</dbReference>
<dbReference type="Gene3D" id="3.40.50.10860">
    <property type="entry name" value="Leucine Dehydrogenase, chain A, domain 1"/>
    <property type="match status" value="1"/>
</dbReference>
<evidence type="ECO:0000313" key="8">
    <source>
        <dbReference type="EMBL" id="OGZ57701.1"/>
    </source>
</evidence>
<evidence type="ECO:0000256" key="5">
    <source>
        <dbReference type="PIRSR" id="PIRSR000188-2"/>
    </source>
</evidence>
<comment type="similarity">
    <text evidence="1 6">Belongs to the Glu/Leu/Phe/Val dehydrogenases family.</text>
</comment>
<dbReference type="Gene3D" id="3.40.50.720">
    <property type="entry name" value="NAD(P)-binding Rossmann-like Domain"/>
    <property type="match status" value="1"/>
</dbReference>
<feature type="domain" description="Glutamate/phenylalanine/leucine/valine/L-tryptophan dehydrogenase C-terminal" evidence="7">
    <location>
        <begin position="155"/>
        <end position="370"/>
    </location>
</feature>
<dbReference type="AlphaFoldDB" id="A0A1G2H651"/>
<comment type="caution">
    <text evidence="8">The sequence shown here is derived from an EMBL/GenBank/DDBJ whole genome shotgun (WGS) entry which is preliminary data.</text>
</comment>
<dbReference type="SUPFAM" id="SSF51735">
    <property type="entry name" value="NAD(P)-binding Rossmann-fold domains"/>
    <property type="match status" value="1"/>
</dbReference>
<protein>
    <recommendedName>
        <fullName evidence="7">Glutamate/phenylalanine/leucine/valine/L-tryptophan dehydrogenase C-terminal domain-containing protein</fullName>
    </recommendedName>
</protein>
<dbReference type="Pfam" id="PF00208">
    <property type="entry name" value="ELFV_dehydrog"/>
    <property type="match status" value="1"/>
</dbReference>
<dbReference type="InterPro" id="IPR006097">
    <property type="entry name" value="Glu/Leu/Phe/Val/Trp_DH_dimer"/>
</dbReference>
<evidence type="ECO:0000256" key="6">
    <source>
        <dbReference type="RuleBase" id="RU004417"/>
    </source>
</evidence>
<evidence type="ECO:0000256" key="4">
    <source>
        <dbReference type="PIRSR" id="PIRSR000188-1"/>
    </source>
</evidence>
<dbReference type="PRINTS" id="PR00082">
    <property type="entry name" value="GLFDHDRGNASE"/>
</dbReference>
<dbReference type="PANTHER" id="PTHR42722:SF1">
    <property type="entry name" value="VALINE DEHYDROGENASE"/>
    <property type="match status" value="1"/>
</dbReference>
<keyword evidence="3 5" id="KW-0520">NAD</keyword>
<keyword evidence="2 6" id="KW-0560">Oxidoreductase</keyword>
<dbReference type="InterPro" id="IPR006095">
    <property type="entry name" value="Glu/Leu/Phe/Val/Trp_DH"/>
</dbReference>
<evidence type="ECO:0000259" key="7">
    <source>
        <dbReference type="SMART" id="SM00839"/>
    </source>
</evidence>
<dbReference type="InterPro" id="IPR006096">
    <property type="entry name" value="Glu/Leu/Phe/Val/Trp_DH_C"/>
</dbReference>
<keyword evidence="5" id="KW-0547">Nucleotide-binding</keyword>